<evidence type="ECO:0008006" key="3">
    <source>
        <dbReference type="Google" id="ProtNLM"/>
    </source>
</evidence>
<accession>A0A316YF53</accession>
<dbReference type="Pfam" id="PF09837">
    <property type="entry name" value="DUF2064"/>
    <property type="match status" value="1"/>
</dbReference>
<dbReference type="Proteomes" id="UP000245768">
    <property type="component" value="Unassembled WGS sequence"/>
</dbReference>
<dbReference type="STRING" id="215250.A0A316YF53"/>
<dbReference type="SUPFAM" id="SSF53448">
    <property type="entry name" value="Nucleotide-diphospho-sugar transferases"/>
    <property type="match status" value="1"/>
</dbReference>
<dbReference type="InParanoid" id="A0A316YF53"/>
<dbReference type="OrthoDB" id="4537726at2759"/>
<name>A0A316YF53_9BASI</name>
<dbReference type="InterPro" id="IPR029044">
    <property type="entry name" value="Nucleotide-diphossugar_trans"/>
</dbReference>
<evidence type="ECO:0000313" key="1">
    <source>
        <dbReference type="EMBL" id="PWN87268.1"/>
    </source>
</evidence>
<proteinExistence type="predicted"/>
<dbReference type="PANTHER" id="PTHR36529">
    <property type="entry name" value="SLL1095 PROTEIN"/>
    <property type="match status" value="1"/>
</dbReference>
<dbReference type="PANTHER" id="PTHR36529:SF1">
    <property type="entry name" value="GLYCOSYLTRANSFERASE"/>
    <property type="match status" value="1"/>
</dbReference>
<protein>
    <recommendedName>
        <fullName evidence="3">Glycosyltransferase</fullName>
    </recommendedName>
</protein>
<dbReference type="Gene3D" id="3.90.550.10">
    <property type="entry name" value="Spore Coat Polysaccharide Biosynthesis Protein SpsA, Chain A"/>
    <property type="match status" value="1"/>
</dbReference>
<keyword evidence="2" id="KW-1185">Reference proteome</keyword>
<evidence type="ECO:0000313" key="2">
    <source>
        <dbReference type="Proteomes" id="UP000245768"/>
    </source>
</evidence>
<dbReference type="InterPro" id="IPR018641">
    <property type="entry name" value="Trfase_1_rSAM/seldom-assoc"/>
</dbReference>
<sequence>MEATALHHICVVAKYPYLGTVKTRLEPALGKGGARDFAELALIETLQSFVGVALSRLVWSYAPAVAQADVERLLRDNDLSQDCDAQPQPDAGDLGDRLAAAVASCSRPMKAATGTCTLVGTDCFALKREHVHRAIQRVQDGLGKTAYMIPASDGGYVLLTVPLGLDSAKAFGNIRWSCPQTAEDQSRRLSELGLDVELGPTLQDVDEPGDLASVVEGDSTSFPRTRQWLARWSLLDTHGHGQGIGKAVQGR</sequence>
<organism evidence="1 2">
    <name type="scientific">Acaromyces ingoldii</name>
    <dbReference type="NCBI Taxonomy" id="215250"/>
    <lineage>
        <taxon>Eukaryota</taxon>
        <taxon>Fungi</taxon>
        <taxon>Dikarya</taxon>
        <taxon>Basidiomycota</taxon>
        <taxon>Ustilaginomycotina</taxon>
        <taxon>Exobasidiomycetes</taxon>
        <taxon>Exobasidiales</taxon>
        <taxon>Cryptobasidiaceae</taxon>
        <taxon>Acaromyces</taxon>
    </lineage>
</organism>
<dbReference type="EMBL" id="KZ819641">
    <property type="protein sequence ID" value="PWN87268.1"/>
    <property type="molecule type" value="Genomic_DNA"/>
</dbReference>
<dbReference type="GeneID" id="37040345"/>
<dbReference type="RefSeq" id="XP_025374466.1">
    <property type="nucleotide sequence ID" value="XM_025518429.1"/>
</dbReference>
<gene>
    <name evidence="1" type="ORF">FA10DRAFT_198978</name>
</gene>
<dbReference type="AlphaFoldDB" id="A0A316YF53"/>
<reference evidence="1 2" key="1">
    <citation type="journal article" date="2018" name="Mol. Biol. Evol.">
        <title>Broad Genomic Sampling Reveals a Smut Pathogenic Ancestry of the Fungal Clade Ustilaginomycotina.</title>
        <authorList>
            <person name="Kijpornyongpan T."/>
            <person name="Mondo S.J."/>
            <person name="Barry K."/>
            <person name="Sandor L."/>
            <person name="Lee J."/>
            <person name="Lipzen A."/>
            <person name="Pangilinan J."/>
            <person name="LaButti K."/>
            <person name="Hainaut M."/>
            <person name="Henrissat B."/>
            <person name="Grigoriev I.V."/>
            <person name="Spatafora J.W."/>
            <person name="Aime M.C."/>
        </authorList>
    </citation>
    <scope>NUCLEOTIDE SEQUENCE [LARGE SCALE GENOMIC DNA]</scope>
    <source>
        <strain evidence="1 2">MCA 4198</strain>
    </source>
</reference>